<organism evidence="1 2">
    <name type="scientific">Tachysurus vachellii</name>
    <name type="common">Darkbarbel catfish</name>
    <name type="synonym">Pelteobagrus vachellii</name>
    <dbReference type="NCBI Taxonomy" id="175792"/>
    <lineage>
        <taxon>Eukaryota</taxon>
        <taxon>Metazoa</taxon>
        <taxon>Chordata</taxon>
        <taxon>Craniata</taxon>
        <taxon>Vertebrata</taxon>
        <taxon>Euteleostomi</taxon>
        <taxon>Actinopterygii</taxon>
        <taxon>Neopterygii</taxon>
        <taxon>Teleostei</taxon>
        <taxon>Ostariophysi</taxon>
        <taxon>Siluriformes</taxon>
        <taxon>Bagridae</taxon>
        <taxon>Tachysurus</taxon>
    </lineage>
</organism>
<evidence type="ECO:0000313" key="1">
    <source>
        <dbReference type="EMBL" id="KAK2863777.1"/>
    </source>
</evidence>
<evidence type="ECO:0000313" key="2">
    <source>
        <dbReference type="Proteomes" id="UP001187315"/>
    </source>
</evidence>
<dbReference type="EMBL" id="JAVHJS010000003">
    <property type="protein sequence ID" value="KAK2863777.1"/>
    <property type="molecule type" value="Genomic_DNA"/>
</dbReference>
<gene>
    <name evidence="1" type="ORF">Q7C36_002931</name>
</gene>
<dbReference type="AlphaFoldDB" id="A0AA88NP27"/>
<dbReference type="Proteomes" id="UP001187315">
    <property type="component" value="Unassembled WGS sequence"/>
</dbReference>
<keyword evidence="2" id="KW-1185">Reference proteome</keyword>
<sequence length="358" mass="40578">MTFQFLYIRKKKMAGILSKSKAKGVDFCGVDDNYYIVRSDLGCYMYSTNFHQGCDLTIYSLHPSCQGGDHYLAFDNSTFYIIKGNTCRCVSDMTNDYEAIVFDLHPNCQGGDNYLSAYGNFYIIFKSRGVYRKTTNMNTDSNAVDYQLHPNCKEGLYYWGTKYYSYLLKPKGEWGIEYHKTDDLNQDTIANTYSVHPDVLSFLPGGLAATQGPAFGKWKCITTISNDSETPLTWQKKITRKVGYNKSQTRSIEQNWIISMGITYQSGALTEAIAKYQFSLSGEYGGQSVNTEEESWEEATETEESLSLSLQPHTKMYIWQYKLGFGKNDVLLCRDLTFDDDPNPPSTIPLPPANKSGC</sequence>
<reference evidence="1" key="1">
    <citation type="submission" date="2023-08" db="EMBL/GenBank/DDBJ databases">
        <title>Pelteobagrus vachellii genome.</title>
        <authorList>
            <person name="Liu H."/>
        </authorList>
    </citation>
    <scope>NUCLEOTIDE SEQUENCE</scope>
    <source>
        <strain evidence="1">PRFRI_2022a</strain>
        <tissue evidence="1">Muscle</tissue>
    </source>
</reference>
<protein>
    <submittedName>
        <fullName evidence="1">Uncharacterized protein</fullName>
    </submittedName>
</protein>
<name>A0AA88NP27_TACVA</name>
<accession>A0AA88NP27</accession>
<proteinExistence type="predicted"/>
<comment type="caution">
    <text evidence="1">The sequence shown here is derived from an EMBL/GenBank/DDBJ whole genome shotgun (WGS) entry which is preliminary data.</text>
</comment>